<sequence length="58" mass="6159">LESSGGVLYLPLQPTLCIALSSVKLGCSCSAMETHSMKLSMLCCANLKATQSLEVFSY</sequence>
<proteinExistence type="predicted"/>
<organism evidence="1 2">
    <name type="scientific">Staurois parvus</name>
    <dbReference type="NCBI Taxonomy" id="386267"/>
    <lineage>
        <taxon>Eukaryota</taxon>
        <taxon>Metazoa</taxon>
        <taxon>Chordata</taxon>
        <taxon>Craniata</taxon>
        <taxon>Vertebrata</taxon>
        <taxon>Euteleostomi</taxon>
        <taxon>Amphibia</taxon>
        <taxon>Batrachia</taxon>
        <taxon>Anura</taxon>
        <taxon>Neobatrachia</taxon>
        <taxon>Ranoidea</taxon>
        <taxon>Ranidae</taxon>
        <taxon>Staurois</taxon>
    </lineage>
</organism>
<protein>
    <submittedName>
        <fullName evidence="1">Uncharacterized protein</fullName>
    </submittedName>
</protein>
<gene>
    <name evidence="1" type="ORF">SPARVUS_LOCUS7475940</name>
</gene>
<accession>A0ABN9DJ36</accession>
<dbReference type="Proteomes" id="UP001162483">
    <property type="component" value="Unassembled WGS sequence"/>
</dbReference>
<dbReference type="EMBL" id="CATNWA010014510">
    <property type="protein sequence ID" value="CAI9572633.1"/>
    <property type="molecule type" value="Genomic_DNA"/>
</dbReference>
<feature type="non-terminal residue" evidence="1">
    <location>
        <position position="1"/>
    </location>
</feature>
<reference evidence="1" key="1">
    <citation type="submission" date="2023-05" db="EMBL/GenBank/DDBJ databases">
        <authorList>
            <person name="Stuckert A."/>
        </authorList>
    </citation>
    <scope>NUCLEOTIDE SEQUENCE</scope>
</reference>
<evidence type="ECO:0000313" key="2">
    <source>
        <dbReference type="Proteomes" id="UP001162483"/>
    </source>
</evidence>
<name>A0ABN9DJ36_9NEOB</name>
<keyword evidence="2" id="KW-1185">Reference proteome</keyword>
<evidence type="ECO:0000313" key="1">
    <source>
        <dbReference type="EMBL" id="CAI9572633.1"/>
    </source>
</evidence>
<comment type="caution">
    <text evidence="1">The sequence shown here is derived from an EMBL/GenBank/DDBJ whole genome shotgun (WGS) entry which is preliminary data.</text>
</comment>